<dbReference type="OrthoDB" id="5398616at2"/>
<dbReference type="HOGENOM" id="CLU_2219367_0_0_7"/>
<evidence type="ECO:0000256" key="1">
    <source>
        <dbReference type="SAM" id="SignalP"/>
    </source>
</evidence>
<proteinExistence type="predicted"/>
<dbReference type="RefSeq" id="WP_012646428.1">
    <property type="nucleotide sequence ID" value="NC_011979.1"/>
</dbReference>
<dbReference type="Proteomes" id="UP000007721">
    <property type="component" value="Chromosome"/>
</dbReference>
<dbReference type="STRING" id="316067.Geob_1339"/>
<evidence type="ECO:0008006" key="4">
    <source>
        <dbReference type="Google" id="ProtNLM"/>
    </source>
</evidence>
<reference evidence="2 3" key="1">
    <citation type="submission" date="2009-01" db="EMBL/GenBank/DDBJ databases">
        <title>Complete sequence of Geobacter sp. FRC-32.</title>
        <authorList>
            <consortium name="US DOE Joint Genome Institute"/>
            <person name="Lucas S."/>
            <person name="Copeland A."/>
            <person name="Lapidus A."/>
            <person name="Glavina del Rio T."/>
            <person name="Dalin E."/>
            <person name="Tice H."/>
            <person name="Bruce D."/>
            <person name="Goodwin L."/>
            <person name="Pitluck S."/>
            <person name="Saunders E."/>
            <person name="Brettin T."/>
            <person name="Detter J.C."/>
            <person name="Han C."/>
            <person name="Larimer F."/>
            <person name="Land M."/>
            <person name="Hauser L."/>
            <person name="Kyrpides N."/>
            <person name="Ovchinnikova G."/>
            <person name="Kostka J."/>
            <person name="Richardson P."/>
        </authorList>
    </citation>
    <scope>NUCLEOTIDE SEQUENCE [LARGE SCALE GENOMIC DNA]</scope>
    <source>
        <strain evidence="3">DSM 22248 / JCM 15807 / FRC-32</strain>
    </source>
</reference>
<keyword evidence="3" id="KW-1185">Reference proteome</keyword>
<dbReference type="NCBIfam" id="NF040942">
    <property type="entry name" value="hypo_ExtJ"/>
    <property type="match status" value="1"/>
</dbReference>
<organism evidence="2 3">
    <name type="scientific">Geotalea daltonii (strain DSM 22248 / JCM 15807 / FRC-32)</name>
    <name type="common">Geobacter daltonii</name>
    <dbReference type="NCBI Taxonomy" id="316067"/>
    <lineage>
        <taxon>Bacteria</taxon>
        <taxon>Pseudomonadati</taxon>
        <taxon>Thermodesulfobacteriota</taxon>
        <taxon>Desulfuromonadia</taxon>
        <taxon>Geobacterales</taxon>
        <taxon>Geobacteraceae</taxon>
        <taxon>Geotalea</taxon>
    </lineage>
</organism>
<accession>B9M4H3</accession>
<name>B9M4H3_GEODF</name>
<evidence type="ECO:0000313" key="3">
    <source>
        <dbReference type="Proteomes" id="UP000007721"/>
    </source>
</evidence>
<protein>
    <recommendedName>
        <fullName evidence="4">DUF5666 domain-containing protein</fullName>
    </recommendedName>
</protein>
<feature type="signal peptide" evidence="1">
    <location>
        <begin position="1"/>
        <end position="28"/>
    </location>
</feature>
<gene>
    <name evidence="2" type="ordered locus">Geob_1339</name>
</gene>
<dbReference type="AlphaFoldDB" id="B9M4H3"/>
<dbReference type="EMBL" id="CP001390">
    <property type="protein sequence ID" value="ACM19699.1"/>
    <property type="molecule type" value="Genomic_DNA"/>
</dbReference>
<keyword evidence="1" id="KW-0732">Signal</keyword>
<sequence length="110" mass="11278">MKRMITKLATIFVLAAFATAAFATAAFAAGSVTGKVTAIDGEKVSVTVEKELPAWLKKGDSVQAMGGSPTVVDVKGNVVVLKFGKAKAAKIKADSKMTISESAGDELQGC</sequence>
<feature type="chain" id="PRO_5002888962" description="DUF5666 domain-containing protein" evidence="1">
    <location>
        <begin position="29"/>
        <end position="110"/>
    </location>
</feature>
<evidence type="ECO:0000313" key="2">
    <source>
        <dbReference type="EMBL" id="ACM19699.1"/>
    </source>
</evidence>
<dbReference type="KEGG" id="geo:Geob_1339"/>